<organism evidence="1">
    <name type="scientific">Cacopsylla melanoneura</name>
    <dbReference type="NCBI Taxonomy" id="428564"/>
    <lineage>
        <taxon>Eukaryota</taxon>
        <taxon>Metazoa</taxon>
        <taxon>Ecdysozoa</taxon>
        <taxon>Arthropoda</taxon>
        <taxon>Hexapoda</taxon>
        <taxon>Insecta</taxon>
        <taxon>Pterygota</taxon>
        <taxon>Neoptera</taxon>
        <taxon>Paraneoptera</taxon>
        <taxon>Hemiptera</taxon>
        <taxon>Sternorrhyncha</taxon>
        <taxon>Psylloidea</taxon>
        <taxon>Psyllidae</taxon>
        <taxon>Psyllinae</taxon>
        <taxon>Cacopsylla</taxon>
    </lineage>
</organism>
<sequence length="108" mass="12109">MSNGNNSVQNYVKLDSSGAVRPDFVHICDIQHVKLYDCSVNMATTYTQLMRDAITSVIQNYVKNRQASPPTLPESVPDYDGFIGKLVWQSCKQSGQSLCISYCLWVIL</sequence>
<accession>A0A8D8ZFV1</accession>
<proteinExistence type="predicted"/>
<dbReference type="AlphaFoldDB" id="A0A8D8ZFV1"/>
<reference evidence="1" key="1">
    <citation type="submission" date="2021-05" db="EMBL/GenBank/DDBJ databases">
        <authorList>
            <person name="Alioto T."/>
            <person name="Alioto T."/>
            <person name="Gomez Garrido J."/>
        </authorList>
    </citation>
    <scope>NUCLEOTIDE SEQUENCE</scope>
</reference>
<protein>
    <submittedName>
        <fullName evidence="1">Uncharacterized protein</fullName>
    </submittedName>
</protein>
<evidence type="ECO:0000313" key="1">
    <source>
        <dbReference type="EMBL" id="CAG6746229.1"/>
    </source>
</evidence>
<name>A0A8D8ZFV1_9HEMI</name>
<dbReference type="EMBL" id="HBUF01508624">
    <property type="protein sequence ID" value="CAG6746229.1"/>
    <property type="molecule type" value="Transcribed_RNA"/>
</dbReference>